<dbReference type="Proteomes" id="UP000246740">
    <property type="component" value="Unassembled WGS sequence"/>
</dbReference>
<protein>
    <submittedName>
        <fullName evidence="1">Uncharacterized protein</fullName>
    </submittedName>
</protein>
<gene>
    <name evidence="1" type="ORF">BCV70DRAFT_57148</name>
</gene>
<keyword evidence="2" id="KW-1185">Reference proteome</keyword>
<name>A0A317XUZ0_9BASI</name>
<dbReference type="AlphaFoldDB" id="A0A317XUZ0"/>
<reference evidence="1 2" key="1">
    <citation type="journal article" date="2018" name="Mol. Biol. Evol.">
        <title>Broad Genomic Sampling Reveals a Smut Pathogenic Ancestry of the Fungal Clade Ustilaginomycotina.</title>
        <authorList>
            <person name="Kijpornyongpan T."/>
            <person name="Mondo S.J."/>
            <person name="Barry K."/>
            <person name="Sandor L."/>
            <person name="Lee J."/>
            <person name="Lipzen A."/>
            <person name="Pangilinan J."/>
            <person name="LaButti K."/>
            <person name="Hainaut M."/>
            <person name="Henrissat B."/>
            <person name="Grigoriev I.V."/>
            <person name="Spatafora J.W."/>
            <person name="Aime M.C."/>
        </authorList>
    </citation>
    <scope>NUCLEOTIDE SEQUENCE [LARGE SCALE GENOMIC DNA]</scope>
    <source>
        <strain evidence="1 2">MCA 3645</strain>
    </source>
</reference>
<sequence length="182" mass="19717">MCCKCNGIARGATARVFRAFRAGRTEVLLPLSAVLLPMGVSSAQPRLAASHCLGTKTTVCEFERCMANVMPSNISRRRVRIVRLVCHCFSLALAGPLFFHEPEIFAARLAASFRRFSVAEAVAHWRKETSKLLARDNIASLHPAQLLPYGQEAGAGTHAVSAESASELALFFDSMSQEHAGS</sequence>
<evidence type="ECO:0000313" key="2">
    <source>
        <dbReference type="Proteomes" id="UP000246740"/>
    </source>
</evidence>
<dbReference type="InParanoid" id="A0A317XUZ0"/>
<dbReference type="EMBL" id="KZ819189">
    <property type="protein sequence ID" value="PWZ02107.1"/>
    <property type="molecule type" value="Genomic_DNA"/>
</dbReference>
<organism evidence="1 2">
    <name type="scientific">Testicularia cyperi</name>
    <dbReference type="NCBI Taxonomy" id="1882483"/>
    <lineage>
        <taxon>Eukaryota</taxon>
        <taxon>Fungi</taxon>
        <taxon>Dikarya</taxon>
        <taxon>Basidiomycota</taxon>
        <taxon>Ustilaginomycotina</taxon>
        <taxon>Ustilaginomycetes</taxon>
        <taxon>Ustilaginales</taxon>
        <taxon>Anthracoideaceae</taxon>
        <taxon>Testicularia</taxon>
    </lineage>
</organism>
<proteinExistence type="predicted"/>
<evidence type="ECO:0000313" key="1">
    <source>
        <dbReference type="EMBL" id="PWZ02107.1"/>
    </source>
</evidence>
<accession>A0A317XUZ0</accession>